<keyword evidence="1" id="KW-0812">Transmembrane</keyword>
<keyword evidence="1" id="KW-0472">Membrane</keyword>
<organism evidence="3 4">
    <name type="scientific">Panicum virgatum</name>
    <name type="common">Blackwell switchgrass</name>
    <dbReference type="NCBI Taxonomy" id="38727"/>
    <lineage>
        <taxon>Eukaryota</taxon>
        <taxon>Viridiplantae</taxon>
        <taxon>Streptophyta</taxon>
        <taxon>Embryophyta</taxon>
        <taxon>Tracheophyta</taxon>
        <taxon>Spermatophyta</taxon>
        <taxon>Magnoliopsida</taxon>
        <taxon>Liliopsida</taxon>
        <taxon>Poales</taxon>
        <taxon>Poaceae</taxon>
        <taxon>PACMAD clade</taxon>
        <taxon>Panicoideae</taxon>
        <taxon>Panicodae</taxon>
        <taxon>Paniceae</taxon>
        <taxon>Panicinae</taxon>
        <taxon>Panicum</taxon>
        <taxon>Panicum sect. Hiantes</taxon>
    </lineage>
</organism>
<dbReference type="InterPro" id="IPR036047">
    <property type="entry name" value="F-box-like_dom_sf"/>
</dbReference>
<dbReference type="PROSITE" id="PS50181">
    <property type="entry name" value="FBOX"/>
    <property type="match status" value="1"/>
</dbReference>
<dbReference type="InterPro" id="IPR001810">
    <property type="entry name" value="F-box_dom"/>
</dbReference>
<gene>
    <name evidence="3" type="ORF">PVAP13_3NG271700</name>
</gene>
<keyword evidence="1" id="KW-1133">Transmembrane helix</keyword>
<dbReference type="SUPFAM" id="SSF81383">
    <property type="entry name" value="F-box domain"/>
    <property type="match status" value="1"/>
</dbReference>
<dbReference type="SMART" id="SM00256">
    <property type="entry name" value="FBOX"/>
    <property type="match status" value="1"/>
</dbReference>
<reference evidence="3 4" key="1">
    <citation type="submission" date="2020-05" db="EMBL/GenBank/DDBJ databases">
        <title>WGS assembly of Panicum virgatum.</title>
        <authorList>
            <person name="Lovell J.T."/>
            <person name="Jenkins J."/>
            <person name="Shu S."/>
            <person name="Juenger T.E."/>
            <person name="Schmutz J."/>
        </authorList>
    </citation>
    <scope>NUCLEOTIDE SEQUENCE [LARGE SCALE GENOMIC DNA]</scope>
    <source>
        <strain evidence="4">cv. AP13</strain>
    </source>
</reference>
<dbReference type="Gene3D" id="1.20.1280.50">
    <property type="match status" value="1"/>
</dbReference>
<comment type="caution">
    <text evidence="3">The sequence shown here is derived from an EMBL/GenBank/DDBJ whole genome shotgun (WGS) entry which is preliminary data.</text>
</comment>
<dbReference type="Pfam" id="PF00646">
    <property type="entry name" value="F-box"/>
    <property type="match status" value="1"/>
</dbReference>
<feature type="domain" description="F-box" evidence="2">
    <location>
        <begin position="8"/>
        <end position="54"/>
    </location>
</feature>
<evidence type="ECO:0000259" key="2">
    <source>
        <dbReference type="PROSITE" id="PS50181"/>
    </source>
</evidence>
<evidence type="ECO:0000313" key="3">
    <source>
        <dbReference type="EMBL" id="KAG2622284.1"/>
    </source>
</evidence>
<dbReference type="EMBL" id="CM029042">
    <property type="protein sequence ID" value="KAG2622284.1"/>
    <property type="molecule type" value="Genomic_DNA"/>
</dbReference>
<keyword evidence="4" id="KW-1185">Reference proteome</keyword>
<sequence>MDSPRSSAAAVALLPDDAILEILSRVPARSLCRFKCVSKAWRDLIADRHHREKLPQTLEGFFCAYDGEIHGSNRGDGGGEGGRVVHGRFINTLGRSVPLPSFSFPGEQPGIEELDLVHSCNGQILFRHRRALDTYDSLGFVVCNPATEQWVAVPNSGLDLDLFHHCDCAAYLIFDPAVSAHFQLVQLGIYEGAFVEEVHTYSSETGVWSQRTSEWSSDEALSVYASGAFVNGMLHFNVTHFDDIDQELIVAVDGEGNKRRIISGLDNSSDVVFVGQSQGQLHYMSQHRDDPRLMTQLSIWVLQDYNTEDWVLKHSVPFLQLFGRAYCHVENDYNLVAIHPDRNMIFFVQHWDLKLKSYDMDSKEVHTLCTLEGQWRNPMLSRGAGSIKAPRKMEQFCSKRFLCSEPYHPAFAMAAATSVASVISAICMTPMLYSQCKDLFKHRDPVSDGE</sequence>
<evidence type="ECO:0000256" key="1">
    <source>
        <dbReference type="SAM" id="Phobius"/>
    </source>
</evidence>
<dbReference type="CDD" id="cd22157">
    <property type="entry name" value="F-box_AtFBW1-like"/>
    <property type="match status" value="1"/>
</dbReference>
<name>A0A8T0UN32_PANVG</name>
<evidence type="ECO:0000313" key="4">
    <source>
        <dbReference type="Proteomes" id="UP000823388"/>
    </source>
</evidence>
<proteinExistence type="predicted"/>
<dbReference type="AlphaFoldDB" id="A0A8T0UN32"/>
<accession>A0A8T0UN32</accession>
<dbReference type="PANTHER" id="PTHR35546:SF106">
    <property type="entry name" value="DUF1618 DOMAIN-CONTAINING PROTEIN"/>
    <property type="match status" value="1"/>
</dbReference>
<dbReference type="Proteomes" id="UP000823388">
    <property type="component" value="Chromosome 3N"/>
</dbReference>
<dbReference type="PANTHER" id="PTHR35546">
    <property type="entry name" value="F-BOX PROTEIN INTERACTION DOMAIN PROTEIN-RELATED"/>
    <property type="match status" value="1"/>
</dbReference>
<dbReference type="InterPro" id="IPR056592">
    <property type="entry name" value="Beta-prop_At3g26010-like"/>
</dbReference>
<feature type="transmembrane region" description="Helical" evidence="1">
    <location>
        <begin position="410"/>
        <end position="433"/>
    </location>
</feature>
<protein>
    <recommendedName>
        <fullName evidence="2">F-box domain-containing protein</fullName>
    </recommendedName>
</protein>
<dbReference type="InterPro" id="IPR055290">
    <property type="entry name" value="At3g26010-like"/>
</dbReference>
<dbReference type="Pfam" id="PF24750">
    <property type="entry name" value="b-prop_At3g26010-like"/>
    <property type="match status" value="1"/>
</dbReference>